<comment type="similarity">
    <text evidence="1">Belongs to the helicase family.</text>
</comment>
<dbReference type="GO" id="GO:0005524">
    <property type="term" value="F:ATP binding"/>
    <property type="evidence" value="ECO:0007669"/>
    <property type="project" value="UniProtKB-KW"/>
</dbReference>
<dbReference type="Pfam" id="PF05970">
    <property type="entry name" value="PIF1"/>
    <property type="match status" value="1"/>
</dbReference>
<dbReference type="InterPro" id="IPR025476">
    <property type="entry name" value="Helitron_helicase-like"/>
</dbReference>
<evidence type="ECO:0000259" key="5">
    <source>
        <dbReference type="Pfam" id="PF20209"/>
    </source>
</evidence>
<keyword evidence="1" id="KW-0378">Hydrolase</keyword>
<evidence type="ECO:0000259" key="3">
    <source>
        <dbReference type="Pfam" id="PF05970"/>
    </source>
</evidence>
<evidence type="ECO:0000313" key="7">
    <source>
        <dbReference type="Proteomes" id="UP000198287"/>
    </source>
</evidence>
<evidence type="ECO:0000259" key="4">
    <source>
        <dbReference type="Pfam" id="PF14214"/>
    </source>
</evidence>
<keyword evidence="1 6" id="KW-0347">Helicase</keyword>
<dbReference type="GO" id="GO:0006281">
    <property type="term" value="P:DNA repair"/>
    <property type="evidence" value="ECO:0007669"/>
    <property type="project" value="UniProtKB-KW"/>
</dbReference>
<dbReference type="EC" id="5.6.2.3" evidence="1"/>
<dbReference type="PANTHER" id="PTHR47642">
    <property type="entry name" value="ATP-DEPENDENT DNA HELICASE"/>
    <property type="match status" value="1"/>
</dbReference>
<feature type="domain" description="Helitron helicase-like" evidence="4">
    <location>
        <begin position="436"/>
        <end position="564"/>
    </location>
</feature>
<dbReference type="GO" id="GO:0016887">
    <property type="term" value="F:ATP hydrolysis activity"/>
    <property type="evidence" value="ECO:0007669"/>
    <property type="project" value="RHEA"/>
</dbReference>
<dbReference type="InterPro" id="IPR038765">
    <property type="entry name" value="Papain-like_cys_pep_sf"/>
</dbReference>
<dbReference type="GO" id="GO:0043139">
    <property type="term" value="F:5'-3' DNA helicase activity"/>
    <property type="evidence" value="ECO:0007669"/>
    <property type="project" value="UniProtKB-EC"/>
</dbReference>
<proteinExistence type="inferred from homology"/>
<keyword evidence="7" id="KW-1185">Reference proteome</keyword>
<comment type="cofactor">
    <cofactor evidence="1">
        <name>Mg(2+)</name>
        <dbReference type="ChEBI" id="CHEBI:18420"/>
    </cofactor>
</comment>
<dbReference type="InterPro" id="IPR051055">
    <property type="entry name" value="PIF1_helicase"/>
</dbReference>
<dbReference type="Pfam" id="PF14214">
    <property type="entry name" value="Helitron_like_N"/>
    <property type="match status" value="1"/>
</dbReference>
<dbReference type="SUPFAM" id="SSF54001">
    <property type="entry name" value="Cysteine proteinases"/>
    <property type="match status" value="1"/>
</dbReference>
<dbReference type="SUPFAM" id="SSF52540">
    <property type="entry name" value="P-loop containing nucleoside triphosphate hydrolases"/>
    <property type="match status" value="3"/>
</dbReference>
<evidence type="ECO:0000256" key="1">
    <source>
        <dbReference type="RuleBase" id="RU363044"/>
    </source>
</evidence>
<dbReference type="CDD" id="cd02257">
    <property type="entry name" value="Peptidase_C19"/>
    <property type="match status" value="1"/>
</dbReference>
<keyword evidence="1" id="KW-0227">DNA damage</keyword>
<organism evidence="6 7">
    <name type="scientific">Folsomia candida</name>
    <name type="common">Springtail</name>
    <dbReference type="NCBI Taxonomy" id="158441"/>
    <lineage>
        <taxon>Eukaryota</taxon>
        <taxon>Metazoa</taxon>
        <taxon>Ecdysozoa</taxon>
        <taxon>Arthropoda</taxon>
        <taxon>Hexapoda</taxon>
        <taxon>Collembola</taxon>
        <taxon>Entomobryomorpha</taxon>
        <taxon>Isotomoidea</taxon>
        <taxon>Isotomidae</taxon>
        <taxon>Proisotominae</taxon>
        <taxon>Folsomia</taxon>
    </lineage>
</organism>
<dbReference type="GO" id="GO:0006310">
    <property type="term" value="P:DNA recombination"/>
    <property type="evidence" value="ECO:0007669"/>
    <property type="project" value="UniProtKB-KW"/>
</dbReference>
<dbReference type="OrthoDB" id="416437at2759"/>
<comment type="caution">
    <text evidence="6">The sequence shown here is derived from an EMBL/GenBank/DDBJ whole genome shotgun (WGS) entry which is preliminary data.</text>
</comment>
<feature type="region of interest" description="Disordered" evidence="2">
    <location>
        <begin position="1"/>
        <end position="147"/>
    </location>
</feature>
<dbReference type="OMA" id="HEMCLAN"/>
<dbReference type="Gene3D" id="3.90.70.10">
    <property type="entry name" value="Cysteine proteinases"/>
    <property type="match status" value="1"/>
</dbReference>
<keyword evidence="1" id="KW-0067">ATP-binding</keyword>
<dbReference type="Proteomes" id="UP000198287">
    <property type="component" value="Unassembled WGS sequence"/>
</dbReference>
<dbReference type="InterPro" id="IPR010285">
    <property type="entry name" value="DNA_helicase_pif1-like_DEAD"/>
</dbReference>
<keyword evidence="1" id="KW-0234">DNA repair</keyword>
<sequence length="2176" mass="248847">MPRKLSEKERIKRKRENEEFRRADTERNSDAKKLRRMDANLRHQEQERNTAAHAERRKVDMYREEENERNRMEHATRRGNEDYRDLENERNRMEHATRRGDQDYRDAENERNRMEHATRRGDEDYRDAENQRNRMEHASRREDETYKQAEQQHNTIKKAISRHKAQTDFDILCKSFHCEILDQPRWICGSCGGLWYRSSMHPTTIEVVRKLHPKKPFAHLKVDGNYFLCGTCHDSLKSGDVPRLCMSNGLYFPPIPHQLQNMTSLEERLVALRLPFAQIRSLGSDRQYGIRGGVVNVPNDMDIVAKVIPRKFDETSTVQVQLKRRMSYKHAHKAETEDNDPPLTETLMQEDQLIMAVAPGEGMRPLSLLMDLDAEDLSFPSIYCGIKRKLNPEANLIASNINICLRKKKKPGIVTVGNLLNKECVQSIILHDDGYRLLSNIVNSPSYLEEKKMDVMAMIRQLGLPTFFITTSAADTKWPELISMLHTRKYGTELTDKEVSNLTFDAKADLIRHDPIGCVMAYDRREKAMDKFLIKPVGGIFHPYVHQDFFKRKEVQQRGSIHTHRMDWIKDAPKFDRENSLTHQACCAFIDQFITCRKDEADDMKEVLAYQIHNHSHTCEDKRRGCRFGFPIPPMRTTRILLPLPPDQVKLYKQQFANIKEKLATFGRHAAEIKFDTFLQELDLTEENYILSLPTSKPLKKLLVCWRANIDIQFVLDPYSCATYVVNYISKSDRGVSKLLRQVSKEIRDDNFSLKERLSSFANAFSKSSEVSAQEAACCLLKIPMTQSSRDVTFINTNRLDDRVIFVKPADEVEKMDPDSSDIALKGILERYVVWPKILDDLCLADYVANYNFMKLSCPRRKQANLPTTALSLTDNSGYIPKRTNSRIIRYRRFGLHQDPDNFYREQIMLYVPWRDENTDLLDIDHVSAYQNRLDLTTQNRQIYDPSFLENEIEVGLSMAEDDEETFDNPLLDHNPIEFIAEDQDFAIELGNSTSSKFTSIRPPKLIPTDDYLQLLKTLNEGQRRYLLNLLHNLEGRSGQNFHIIHGQAGVGKSRFITAMVQCILTMSDKEPGSNGESVPVLVAAATGKAAFNVFGMTLHSAFRLPPNQYGGKMTPLDHGSCNTLRCKFEALRVLIIDEISLVSLKMFSQIDQRLRQILGIDELFGGVSVLVVGDFYQLNPVFGQFVFEDSKEILGPIIGNPLWERFRLSELKEIMRQKDDAKFATALNRLSVGMLEEEDIKMFKSREIGKNLIVPDDATWLFYSNADCDQFNREAINRAKGPLFNSYAIDRVQGGKILASQQAMLESAEYLSLQQTGGMPYHVALRVGLRYMITTNIGVSDGWFNGATGKLMRVIEKPLTNGQKAVKIVFMEFSEKLVGQLARSNNLALLKQLEIPLHWTPIFSETKALNSFGHYQGMQIVRRQIPLVAANAISIHKSHSLSIQNTVANIPTRGLGRDAIYVAMSRAPSLSGLFISGTFNAPRAIDTLRHPVALELTRLRKLPFPYSLRYLPDQEDPNRIVFHNIQSFRAHYDDILADRNYMVSDILCFCETRSLVSDMVELPGFSILYRVDSPTIQSSIGTLVFRCDSYSPNISDVQYSHENLSVTKHLQIVQWKQNDHKSTPVIVFGDFNLNFLTKDGCQMRQIFSSMGYRLVTPLENTWFYESYFSYHKPICVTWSNDIDILTPHSESQNCTSETEQMEVGVSETGAFHETVEMDIDENLSTDDVICEPTHLVHLGIPNLGNTCYISAILHLIYESPSIQEFLKFSKDRLSHCLLSFLQALVTPVQLSQLRNTRLELVECMPSYPIGMQDDPHLFLLDPLQNLSNSGLSLEEYVSTIETEVTCTCRDKSTRNESCTSLSIGRSTQNLQECVNNHFTGQQEYLCGKSILHNLNSNSGSPTDIFPTFKNLAKKYSNYFKDTKNTKTDKGYHPTFVYVTGIGGIGKTSLAVKFCYNIINKCKARTLDACTNCVFLNVQSIHDPQEFLNELRNELRKRGITIEEDDQSVDNVVRKICTRGTSIILVLDNASPHISSLLEAIQTWRDLDIFVIVNSRESIHGFPIAGESIHLRAFSDEDGLQCARSFLPDGENEAIYNHLADFTIYAVFTHTIDLMCHQDPDNHVRTILSLIICLKSVEIMRLKNLYPLFTAISGDLKNPSDFVPYFSSRNVAKVAI</sequence>
<keyword evidence="1" id="KW-0233">DNA recombination</keyword>
<dbReference type="InterPro" id="IPR036691">
    <property type="entry name" value="Endo/exonu/phosph_ase_sf"/>
</dbReference>
<evidence type="ECO:0000256" key="2">
    <source>
        <dbReference type="SAM" id="MobiDB-lite"/>
    </source>
</evidence>
<keyword evidence="1" id="KW-0547">Nucleotide-binding</keyword>
<gene>
    <name evidence="6" type="ORF">Fcan01_19172</name>
</gene>
<dbReference type="Gene3D" id="3.40.50.300">
    <property type="entry name" value="P-loop containing nucleotide triphosphate hydrolases"/>
    <property type="match status" value="2"/>
</dbReference>
<evidence type="ECO:0000313" key="6">
    <source>
        <dbReference type="EMBL" id="OXA46187.1"/>
    </source>
</evidence>
<feature type="domain" description="DUF6570" evidence="5">
    <location>
        <begin position="239"/>
        <end position="325"/>
    </location>
</feature>
<protein>
    <recommendedName>
        <fullName evidence="1">ATP-dependent DNA helicase</fullName>
        <ecNumber evidence="1">5.6.2.3</ecNumber>
    </recommendedName>
</protein>
<accession>A0A226DNF6</accession>
<feature type="domain" description="DNA helicase Pif1-like DEAD-box helicase" evidence="3">
    <location>
        <begin position="1019"/>
        <end position="1225"/>
    </location>
</feature>
<dbReference type="PANTHER" id="PTHR47642:SF5">
    <property type="entry name" value="ATP-DEPENDENT DNA HELICASE"/>
    <property type="match status" value="1"/>
</dbReference>
<reference evidence="6 7" key="1">
    <citation type="submission" date="2015-12" db="EMBL/GenBank/DDBJ databases">
        <title>The genome of Folsomia candida.</title>
        <authorList>
            <person name="Faddeeva A."/>
            <person name="Derks M.F."/>
            <person name="Anvar Y."/>
            <person name="Smit S."/>
            <person name="Van Straalen N."/>
            <person name="Roelofs D."/>
        </authorList>
    </citation>
    <scope>NUCLEOTIDE SEQUENCE [LARGE SCALE GENOMIC DNA]</scope>
    <source>
        <strain evidence="6 7">VU population</strain>
        <tissue evidence="6">Whole body</tissue>
    </source>
</reference>
<dbReference type="InterPro" id="IPR046700">
    <property type="entry name" value="DUF6570"/>
</dbReference>
<dbReference type="SUPFAM" id="SSF56219">
    <property type="entry name" value="DNase I-like"/>
    <property type="match status" value="1"/>
</dbReference>
<name>A0A226DNF6_FOLCA</name>
<dbReference type="EMBL" id="LNIX01000016">
    <property type="protein sequence ID" value="OXA46187.1"/>
    <property type="molecule type" value="Genomic_DNA"/>
</dbReference>
<comment type="catalytic activity">
    <reaction evidence="1">
        <text>ATP + H2O = ADP + phosphate + H(+)</text>
        <dbReference type="Rhea" id="RHEA:13065"/>
        <dbReference type="ChEBI" id="CHEBI:15377"/>
        <dbReference type="ChEBI" id="CHEBI:15378"/>
        <dbReference type="ChEBI" id="CHEBI:30616"/>
        <dbReference type="ChEBI" id="CHEBI:43474"/>
        <dbReference type="ChEBI" id="CHEBI:456216"/>
        <dbReference type="EC" id="5.6.2.3"/>
    </reaction>
</comment>
<dbReference type="GO" id="GO:0000723">
    <property type="term" value="P:telomere maintenance"/>
    <property type="evidence" value="ECO:0007669"/>
    <property type="project" value="InterPro"/>
</dbReference>
<dbReference type="Pfam" id="PF20209">
    <property type="entry name" value="DUF6570"/>
    <property type="match status" value="1"/>
</dbReference>
<dbReference type="InterPro" id="IPR027417">
    <property type="entry name" value="P-loop_NTPase"/>
</dbReference>